<evidence type="ECO:0000256" key="1">
    <source>
        <dbReference type="SAM" id="MobiDB-lite"/>
    </source>
</evidence>
<dbReference type="KEGG" id="ela:UCREL1_9211"/>
<evidence type="ECO:0000313" key="3">
    <source>
        <dbReference type="Proteomes" id="UP000012174"/>
    </source>
</evidence>
<name>M7T1Z5_EUTLA</name>
<dbReference type="Proteomes" id="UP000012174">
    <property type="component" value="Unassembled WGS sequence"/>
</dbReference>
<protein>
    <submittedName>
        <fullName evidence="2">Uncharacterized protein</fullName>
    </submittedName>
</protein>
<dbReference type="OrthoDB" id="4747997at2759"/>
<gene>
    <name evidence="2" type="ORF">UCREL1_9211</name>
</gene>
<reference evidence="3" key="1">
    <citation type="journal article" date="2013" name="Genome Announc.">
        <title>Draft genome sequence of the grapevine dieback fungus Eutypa lata UCR-EL1.</title>
        <authorList>
            <person name="Blanco-Ulate B."/>
            <person name="Rolshausen P.E."/>
            <person name="Cantu D."/>
        </authorList>
    </citation>
    <scope>NUCLEOTIDE SEQUENCE [LARGE SCALE GENOMIC DNA]</scope>
    <source>
        <strain evidence="3">UCR-EL1</strain>
    </source>
</reference>
<dbReference type="HOGENOM" id="CLU_1372217_0_0_1"/>
<feature type="region of interest" description="Disordered" evidence="1">
    <location>
        <begin position="58"/>
        <end position="93"/>
    </location>
</feature>
<organism evidence="2 3">
    <name type="scientific">Eutypa lata (strain UCR-EL1)</name>
    <name type="common">Grapevine dieback disease fungus</name>
    <name type="synonym">Eutypa armeniacae</name>
    <dbReference type="NCBI Taxonomy" id="1287681"/>
    <lineage>
        <taxon>Eukaryota</taxon>
        <taxon>Fungi</taxon>
        <taxon>Dikarya</taxon>
        <taxon>Ascomycota</taxon>
        <taxon>Pezizomycotina</taxon>
        <taxon>Sordariomycetes</taxon>
        <taxon>Xylariomycetidae</taxon>
        <taxon>Xylariales</taxon>
        <taxon>Diatrypaceae</taxon>
        <taxon>Eutypa</taxon>
    </lineage>
</organism>
<keyword evidence="3" id="KW-1185">Reference proteome</keyword>
<evidence type="ECO:0000313" key="2">
    <source>
        <dbReference type="EMBL" id="EMR63841.1"/>
    </source>
</evidence>
<accession>M7T1Z5</accession>
<dbReference type="EMBL" id="KB707155">
    <property type="protein sequence ID" value="EMR63841.1"/>
    <property type="molecule type" value="Genomic_DNA"/>
</dbReference>
<proteinExistence type="predicted"/>
<feature type="compositionally biased region" description="Basic residues" evidence="1">
    <location>
        <begin position="73"/>
        <end position="82"/>
    </location>
</feature>
<sequence>MMPTVNSEISTSPLRNGIFLIEFVHSNCHRYNHESGCLESCWGFDAVNLYDSGNWNNKTKASSDEKGNPHLHPQQHHHHRNSKSGGSKGGGTMFKADEITKKQLYVPSAITTLLQGAAEWHFCQYHTERAFQTHTVELQQAKVVWKDLRAGAMDLLDAPPFMAQWQIDLVRTRGYVDHIRIAYSTPERVAPGYSEELKK</sequence>
<dbReference type="AlphaFoldDB" id="M7T1Z5"/>